<sequence>MKKNYLISSLTAFLLSWCGFAQVVNGDFEIVKENFLPSNWGMDFVQLVSINPTTGETEMDQIQYPWSIPSFVFATTESQSGMYAMELSNGFNTTRNEVIMAEASIFNNPELDSPGWNAGVPIEPGANVTLLGLYYKFLPFGNETGEAKITVLDELGEEIGSTTIDLVATGNNFEYLYSFIPFNTSSTPSYMYITLKTAKEGQTPVFGTRLIVDNVVTNFNALVVTNPLPKPEFSLISEVVDGTLQIQPGDLNGLVTYSLFDTSGKCIRQNQLENNNNYLYTMDVSDLSSGIYIVTAQDASHFYTQKIIKR</sequence>
<accession>A0A1M5C1I1</accession>
<evidence type="ECO:0000313" key="4">
    <source>
        <dbReference type="EMBL" id="SHF48551.1"/>
    </source>
</evidence>
<protein>
    <submittedName>
        <fullName evidence="4">Por secretion system C-terminal sorting domain-containing protein</fullName>
    </submittedName>
</protein>
<gene>
    <name evidence="4" type="ORF">SAMN05444377_11058</name>
</gene>
<feature type="domain" description="Secretion system C-terminal sorting" evidence="3">
    <location>
        <begin position="243"/>
        <end position="308"/>
    </location>
</feature>
<dbReference type="NCBIfam" id="TIGR04183">
    <property type="entry name" value="Por_Secre_tail"/>
    <property type="match status" value="1"/>
</dbReference>
<name>A0A1M5C1I1_9FLAO</name>
<reference evidence="4 5" key="1">
    <citation type="submission" date="2016-11" db="EMBL/GenBank/DDBJ databases">
        <authorList>
            <person name="Jaros S."/>
            <person name="Januszkiewicz K."/>
            <person name="Wedrychowicz H."/>
        </authorList>
    </citation>
    <scope>NUCLEOTIDE SEQUENCE [LARGE SCALE GENOMIC DNA]</scope>
    <source>
        <strain evidence="4 5">DSM 25660</strain>
    </source>
</reference>
<dbReference type="Proteomes" id="UP000184147">
    <property type="component" value="Unassembled WGS sequence"/>
</dbReference>
<evidence type="ECO:0000256" key="1">
    <source>
        <dbReference type="ARBA" id="ARBA00022729"/>
    </source>
</evidence>
<evidence type="ECO:0000313" key="5">
    <source>
        <dbReference type="Proteomes" id="UP000184147"/>
    </source>
</evidence>
<dbReference type="RefSeq" id="WP_143161768.1">
    <property type="nucleotide sequence ID" value="NZ_FQVQ01000010.1"/>
</dbReference>
<feature type="signal peptide" evidence="2">
    <location>
        <begin position="1"/>
        <end position="21"/>
    </location>
</feature>
<feature type="chain" id="PRO_5012928714" evidence="2">
    <location>
        <begin position="22"/>
        <end position="310"/>
    </location>
</feature>
<evidence type="ECO:0000256" key="2">
    <source>
        <dbReference type="SAM" id="SignalP"/>
    </source>
</evidence>
<dbReference type="InterPro" id="IPR026444">
    <property type="entry name" value="Secre_tail"/>
</dbReference>
<dbReference type="Pfam" id="PF18962">
    <property type="entry name" value="Por_Secre_tail"/>
    <property type="match status" value="1"/>
</dbReference>
<proteinExistence type="predicted"/>
<evidence type="ECO:0000259" key="3">
    <source>
        <dbReference type="Pfam" id="PF18962"/>
    </source>
</evidence>
<organism evidence="4 5">
    <name type="scientific">Flavobacterium fontis</name>
    <dbReference type="NCBI Taxonomy" id="1124188"/>
    <lineage>
        <taxon>Bacteria</taxon>
        <taxon>Pseudomonadati</taxon>
        <taxon>Bacteroidota</taxon>
        <taxon>Flavobacteriia</taxon>
        <taxon>Flavobacteriales</taxon>
        <taxon>Flavobacteriaceae</taxon>
        <taxon>Flavobacterium</taxon>
    </lineage>
</organism>
<dbReference type="OrthoDB" id="1433593at2"/>
<keyword evidence="1 2" id="KW-0732">Signal</keyword>
<keyword evidence="5" id="KW-1185">Reference proteome</keyword>
<dbReference type="AlphaFoldDB" id="A0A1M5C1I1"/>
<dbReference type="EMBL" id="FQVQ01000010">
    <property type="protein sequence ID" value="SHF48551.1"/>
    <property type="molecule type" value="Genomic_DNA"/>
</dbReference>